<evidence type="ECO:0000256" key="1">
    <source>
        <dbReference type="SAM" id="Phobius"/>
    </source>
</evidence>
<reference evidence="2" key="1">
    <citation type="submission" date="2024-07" db="EMBL/GenBank/DDBJ databases">
        <title>Complete genome sequence of Verrucomicrobiaceae bacterium NT6N.</title>
        <authorList>
            <person name="Huang C."/>
            <person name="Takami H."/>
            <person name="Hamasaki K."/>
        </authorList>
    </citation>
    <scope>NUCLEOTIDE SEQUENCE</scope>
    <source>
        <strain evidence="2">NT6N</strain>
    </source>
</reference>
<gene>
    <name evidence="2" type="ORF">NT6N_16480</name>
</gene>
<evidence type="ECO:0000313" key="2">
    <source>
        <dbReference type="EMBL" id="BDS06608.1"/>
    </source>
</evidence>
<keyword evidence="1" id="KW-0812">Transmembrane</keyword>
<dbReference type="EMBL" id="AP026866">
    <property type="protein sequence ID" value="BDS06608.1"/>
    <property type="molecule type" value="Genomic_DNA"/>
</dbReference>
<feature type="transmembrane region" description="Helical" evidence="1">
    <location>
        <begin position="17"/>
        <end position="39"/>
    </location>
</feature>
<dbReference type="AlphaFoldDB" id="A0AAT9FKY9"/>
<proteinExistence type="predicted"/>
<dbReference type="KEGG" id="osu:NT6N_16480"/>
<organism evidence="2">
    <name type="scientific">Oceaniferula spumae</name>
    <dbReference type="NCBI Taxonomy" id="2979115"/>
    <lineage>
        <taxon>Bacteria</taxon>
        <taxon>Pseudomonadati</taxon>
        <taxon>Verrucomicrobiota</taxon>
        <taxon>Verrucomicrobiia</taxon>
        <taxon>Verrucomicrobiales</taxon>
        <taxon>Verrucomicrobiaceae</taxon>
        <taxon>Oceaniferula</taxon>
    </lineage>
</organism>
<keyword evidence="1" id="KW-1133">Transmembrane helix</keyword>
<name>A0AAT9FKY9_9BACT</name>
<keyword evidence="1" id="KW-0472">Membrane</keyword>
<evidence type="ECO:0008006" key="3">
    <source>
        <dbReference type="Google" id="ProtNLM"/>
    </source>
</evidence>
<sequence length="1218" mass="135306">MHSIVCGKIIRKGKPGFALVATISVMVLLVMIALAMLSLSTLETRSSRVGTAQQEARANARMALMIALGELQHEMGPDQRISTESAIFDQNKQTVQIDGLQQSRWCASYNAWGSWLNGSYTVPKLDGNSGNSYVIQDTYVSKREPMFRRWLLSLPIGMETDINAPVHGAGLTDDNSVVIVGKGTLGEGSTIPDDQITRAYLQEVTNRGRIAWWVSPENHKAKVPLSDNERTLSAPEWETAQGGTTEVGVPEIDGMDGLRSANHQAKRVITQGSIALADVDSDTAKKHFFNLTAHAKGLMTNLRLGGMKKDISLLFELNNNDLPARYRFSNGDVREPSIRPMTAELAGKNPKVPGRHFASWTNMRHYYRMYKSPSDATGTPTSNKGSLTWQGNQPATDIAMMTDPAQWNGSNHYQRLPILSKLTFIYSLQSVLVSNSTPKRYNCYLVYTPIYTFWNPYNVELRVPNRAISTLSLPYKILPLNYYGYLGATQQGGIRPVSQDLKQDHGSYFNSGSSSDIVFKPGEMKLFSYRSNGSSGGKQTNFYPGFDPQAIGGDKLLLFPNVTSSQRPGMAITFGNPAGEGGNVWFGNTPGGLNNPFAWYSPGNGRWLSTSYQHDWFRTSEADTQITPAGTSNIAYWQFSDNEPVPFSYNQFVIKTSSELDYESINWAKDWRCKNWMQAPGYYFGSGQFISNDEGIANTQRSDNPYVFHFGPMSSADMPKVVPHAGENAFLGSGSNPREKITAAPMLELPSAPLSSLAAFSNMRVNPGWTNVNQYSKASRNYLGAWNSLNNFDAKSLTYQSGVTGPAIGNSFLHPMLPSNDVYRFFDNSKSYDVSSWANNTTMRDNQAYNDFWDHTLLTNDALWDDYFVSTLSDPSRPTAGSENSLNKTVDAFLDKGKAPAYSRYQLYKGKKIATDIKGELLAKDGYLKAAQHIVVDGMFNVNSTSADAWFALFAGIRERQMVCRSNGSLNKIDVPSGKLIGISRFNTATTKKETKDVESGVTRSDGATAWSGVRFLDDAHLRKLAEECVKQVKLRGPFLNLSEFINRRLSDDELGLMGALQSAIDYDDNAPDSKSINYRYKQTSEDMISSEDISGIQYATPEAATGSRFTGIPGYVIQSDLLRPISNSLNTRDDTFRIRSYGESRDAQGNIQARAWCEAIVQRVPDYVDDTNSPEVPARQMSDEGVFSDNAELTETNRKWGRQFRIISFRWLNQDEI</sequence>
<accession>A0AAT9FKY9</accession>
<protein>
    <recommendedName>
        <fullName evidence="3">Verru_Chthon cassette protein A</fullName>
    </recommendedName>
</protein>